<feature type="transmembrane region" description="Helical" evidence="1">
    <location>
        <begin position="136"/>
        <end position="153"/>
    </location>
</feature>
<reference evidence="3 4" key="1">
    <citation type="journal article" date="2019" name="Int. J. Syst. Evol. Microbiol.">
        <title>Limnobaculum parvum gen. nov., sp. nov., isolated from a freshwater lake.</title>
        <authorList>
            <person name="Baek C."/>
            <person name="Shin S.K."/>
            <person name="Yi H."/>
        </authorList>
    </citation>
    <scope>NUCLEOTIDE SEQUENCE [LARGE SCALE GENOMIC DNA]</scope>
    <source>
        <strain evidence="3 4">HYN0051</strain>
    </source>
</reference>
<dbReference type="RefSeq" id="WP_108899916.1">
    <property type="nucleotide sequence ID" value="NZ_CP029185.2"/>
</dbReference>
<proteinExistence type="predicted"/>
<evidence type="ECO:0000259" key="2">
    <source>
        <dbReference type="Pfam" id="PF14378"/>
    </source>
</evidence>
<evidence type="ECO:0000313" key="3">
    <source>
        <dbReference type="EMBL" id="AWH87834.1"/>
    </source>
</evidence>
<dbReference type="AlphaFoldDB" id="A0A2Y9TWN3"/>
<feature type="transmembrane region" description="Helical" evidence="1">
    <location>
        <begin position="12"/>
        <end position="33"/>
    </location>
</feature>
<keyword evidence="1" id="KW-0472">Membrane</keyword>
<keyword evidence="1" id="KW-0812">Transmembrane</keyword>
<organism evidence="3 4">
    <name type="scientific">Limnobaculum parvum</name>
    <dbReference type="NCBI Taxonomy" id="2172103"/>
    <lineage>
        <taxon>Bacteria</taxon>
        <taxon>Pseudomonadati</taxon>
        <taxon>Pseudomonadota</taxon>
        <taxon>Gammaproteobacteria</taxon>
        <taxon>Enterobacterales</taxon>
        <taxon>Budviciaceae</taxon>
        <taxon>Limnobaculum</taxon>
    </lineage>
</organism>
<feature type="transmembrane region" description="Helical" evidence="1">
    <location>
        <begin position="53"/>
        <end position="78"/>
    </location>
</feature>
<dbReference type="KEGG" id="lpv:HYN51_04215"/>
<feature type="transmembrane region" description="Helical" evidence="1">
    <location>
        <begin position="90"/>
        <end position="111"/>
    </location>
</feature>
<feature type="domain" description="Inositolphosphotransferase Aur1/Ipt1" evidence="2">
    <location>
        <begin position="52"/>
        <end position="196"/>
    </location>
</feature>
<evidence type="ECO:0000313" key="4">
    <source>
        <dbReference type="Proteomes" id="UP000244908"/>
    </source>
</evidence>
<dbReference type="Gene3D" id="1.20.144.10">
    <property type="entry name" value="Phosphatidic acid phosphatase type 2/haloperoxidase"/>
    <property type="match status" value="1"/>
</dbReference>
<feature type="transmembrane region" description="Helical" evidence="1">
    <location>
        <begin position="160"/>
        <end position="177"/>
    </location>
</feature>
<name>A0A2Y9TWN3_9GAMM</name>
<keyword evidence="1" id="KW-1133">Transmembrane helix</keyword>
<evidence type="ECO:0000256" key="1">
    <source>
        <dbReference type="SAM" id="Phobius"/>
    </source>
</evidence>
<dbReference type="Proteomes" id="UP000244908">
    <property type="component" value="Chromosome"/>
</dbReference>
<protein>
    <submittedName>
        <fullName evidence="3">Ser/Thr and Tyr protein phosphatase</fullName>
    </submittedName>
</protein>
<dbReference type="OrthoDB" id="195787at2"/>
<keyword evidence="4" id="KW-1185">Reference proteome</keyword>
<dbReference type="EMBL" id="CP029185">
    <property type="protein sequence ID" value="AWH87834.1"/>
    <property type="molecule type" value="Genomic_DNA"/>
</dbReference>
<sequence length="217" mass="25454">MKLTREPFTKRLKTYLSYSCWVGVFFFGLYPIINWFTSTRTNFFTFYVAAELAIPFIPVFVWFYLSMYLVFMLPVFFLNSSELKRLAYELITVTIVGAIIFLLFPAQLGFIRQLPESDIYREIFEYIFSLDQPHNLVPSLHVAYSVTIVLAIVQHSRSLVRYGLLIWLSGLILSTVFTHQHHLLDILTGALLSFFTYQLMDRRYEKITDSGRDAIQH</sequence>
<accession>A0A2Y9TWN3</accession>
<dbReference type="Pfam" id="PF14378">
    <property type="entry name" value="PAP2_3"/>
    <property type="match status" value="1"/>
</dbReference>
<dbReference type="GO" id="GO:0016020">
    <property type="term" value="C:membrane"/>
    <property type="evidence" value="ECO:0007669"/>
    <property type="project" value="UniProtKB-SubCell"/>
</dbReference>
<gene>
    <name evidence="3" type="ORF">HYN51_04215</name>
</gene>
<feature type="transmembrane region" description="Helical" evidence="1">
    <location>
        <begin position="183"/>
        <end position="200"/>
    </location>
</feature>
<dbReference type="InterPro" id="IPR026841">
    <property type="entry name" value="Aur1/Ipt1"/>
</dbReference>